<dbReference type="PRINTS" id="PR01097">
    <property type="entry name" value="TRNSRECEPTRP"/>
</dbReference>
<keyword evidence="6 9" id="KW-0472">Membrane</keyword>
<feature type="domain" description="Ion transport" evidence="10">
    <location>
        <begin position="136"/>
        <end position="324"/>
    </location>
</feature>
<dbReference type="InterPro" id="IPR005821">
    <property type="entry name" value="Ion_trans_dom"/>
</dbReference>
<feature type="transmembrane region" description="Helical" evidence="9">
    <location>
        <begin position="21"/>
        <end position="39"/>
    </location>
</feature>
<dbReference type="Proteomes" id="UP001159427">
    <property type="component" value="Unassembled WGS sequence"/>
</dbReference>
<evidence type="ECO:0000256" key="9">
    <source>
        <dbReference type="SAM" id="Phobius"/>
    </source>
</evidence>
<dbReference type="Pfam" id="PF00520">
    <property type="entry name" value="Ion_trans"/>
    <property type="match status" value="1"/>
</dbReference>
<comment type="subcellular location">
    <subcellularLocation>
        <location evidence="1">Membrane</location>
        <topology evidence="1">Multi-pass membrane protein</topology>
    </subcellularLocation>
</comment>
<feature type="transmembrane region" description="Helical" evidence="9">
    <location>
        <begin position="181"/>
        <end position="202"/>
    </location>
</feature>
<organism evidence="12 13">
    <name type="scientific">Porites evermanni</name>
    <dbReference type="NCBI Taxonomy" id="104178"/>
    <lineage>
        <taxon>Eukaryota</taxon>
        <taxon>Metazoa</taxon>
        <taxon>Cnidaria</taxon>
        <taxon>Anthozoa</taxon>
        <taxon>Hexacorallia</taxon>
        <taxon>Scleractinia</taxon>
        <taxon>Fungiina</taxon>
        <taxon>Poritidae</taxon>
        <taxon>Porites</taxon>
    </lineage>
</organism>
<dbReference type="Gene3D" id="2.60.120.920">
    <property type="match status" value="1"/>
</dbReference>
<dbReference type="InterPro" id="IPR003877">
    <property type="entry name" value="SPRY_dom"/>
</dbReference>
<proteinExistence type="predicted"/>
<dbReference type="PANTHER" id="PTHR10117:SF54">
    <property type="entry name" value="TRANSIENT RECEPTOR POTENTIAL-GAMMA PROTEIN"/>
    <property type="match status" value="1"/>
</dbReference>
<keyword evidence="2" id="KW-0813">Transport</keyword>
<keyword evidence="4 9" id="KW-1133">Transmembrane helix</keyword>
<feature type="transmembrane region" description="Helical" evidence="9">
    <location>
        <begin position="290"/>
        <end position="314"/>
    </location>
</feature>
<feature type="transmembrane region" description="Helical" evidence="9">
    <location>
        <begin position="45"/>
        <end position="65"/>
    </location>
</feature>
<feature type="compositionally biased region" description="Basic and acidic residues" evidence="8">
    <location>
        <begin position="116"/>
        <end position="127"/>
    </location>
</feature>
<evidence type="ECO:0000256" key="7">
    <source>
        <dbReference type="ARBA" id="ARBA00023303"/>
    </source>
</evidence>
<evidence type="ECO:0000256" key="3">
    <source>
        <dbReference type="ARBA" id="ARBA00022692"/>
    </source>
</evidence>
<evidence type="ECO:0000256" key="6">
    <source>
        <dbReference type="ARBA" id="ARBA00023136"/>
    </source>
</evidence>
<feature type="non-terminal residue" evidence="12">
    <location>
        <position position="1"/>
    </location>
</feature>
<sequence length="851" mass="98014">ELYGKDLFESYREYFTTPYFVFIRDTLSYLALLGLHFALCLETSSIPFSGLEWMILVFFLGRILMESRQFLGVKEHQMWTPVTKKSKGSKSDEKTKEKNRKGFTQISGKEEEEEKKEEGKNEKETTPTKVDIIRHKCNKYFSDRWNILDFITLLNYTVTFALRVVTWALSESTTDNRALVIAGYLYGLNTMFLTLRVFGHVLETIKGIGDIQIALFHIIGDVVTIFWQFTATILAFSIAITKVFMAERSFISKNTGTESWWSVVKHLSWSFLGIAELDPLESVDSASVTIAHFLFAAFLIMGVILLVNMMIALLSNTYQRVKDNSMKEWSFKKAITIQTYRAYHPIPVPLNLISNSFLWIKRLYLLCSRRCCDRQQDNNSFSSRNSLEKKGNTLNEVVEKLQNAYLSSYGYSFPLTDERKMDYVLQETERNRQMVNQIAYKTFAATGVNDSIFPAGPEAWQKKGIRIQGCLLICEGSKLCDTCKDINYPAEYHGARYKIPFSPDSPHFEVLIQETGKRRLLGLGVVDEDYGNHALPGWLRGSVGYHIDEGKIFDATNPTKGREYEGAMAYRGDLIGCTVKFELAKDSKVPIVFYLNGRQITEKEILMKYTHNGKLYPYIGMGHTGLRVLAKMTSRHDVDKIVRIPQLKDRDQLQSEEFDSILDTLEGIENKFYLSFQRMNDAFRLLSREMDEGTETEEVIVVSTELVVESSPDQMVLEETKELCERDNQKRKNVELSFDREIDQETIVPTTSSGTECSLDHIGLEDTVDLCERDNQKRKNIESSFETKTTVVKSVEIEHAGKMNIQKPTKVARREIEEKIVQLERMMDRKFYQILNAFQQTIEKAQQQDKM</sequence>
<evidence type="ECO:0000256" key="4">
    <source>
        <dbReference type="ARBA" id="ARBA00022989"/>
    </source>
</evidence>
<dbReference type="Pfam" id="PF00622">
    <property type="entry name" value="SPRY"/>
    <property type="match status" value="1"/>
</dbReference>
<dbReference type="EMBL" id="CALNXI010002083">
    <property type="protein sequence ID" value="CAH3182734.1"/>
    <property type="molecule type" value="Genomic_DNA"/>
</dbReference>
<name>A0ABN8RUS7_9CNID</name>
<dbReference type="InterPro" id="IPR043136">
    <property type="entry name" value="B30.2/SPRY_sf"/>
</dbReference>
<keyword evidence="7" id="KW-0407">Ion channel</keyword>
<dbReference type="InterPro" id="IPR002153">
    <property type="entry name" value="TRPC_channel"/>
</dbReference>
<feature type="transmembrane region" description="Helical" evidence="9">
    <location>
        <begin position="214"/>
        <end position="240"/>
    </location>
</feature>
<evidence type="ECO:0000256" key="1">
    <source>
        <dbReference type="ARBA" id="ARBA00004141"/>
    </source>
</evidence>
<gene>
    <name evidence="12" type="ORF">PEVE_00014373</name>
</gene>
<feature type="transmembrane region" description="Helical" evidence="9">
    <location>
        <begin position="147"/>
        <end position="169"/>
    </location>
</feature>
<comment type="caution">
    <text evidence="12">The sequence shown here is derived from an EMBL/GenBank/DDBJ whole genome shotgun (WGS) entry which is preliminary data.</text>
</comment>
<keyword evidence="3 9" id="KW-0812">Transmembrane</keyword>
<reference evidence="12 13" key="1">
    <citation type="submission" date="2022-05" db="EMBL/GenBank/DDBJ databases">
        <authorList>
            <consortium name="Genoscope - CEA"/>
            <person name="William W."/>
        </authorList>
    </citation>
    <scope>NUCLEOTIDE SEQUENCE [LARGE SCALE GENOMIC DNA]</scope>
</reference>
<evidence type="ECO:0000313" key="13">
    <source>
        <dbReference type="Proteomes" id="UP001159427"/>
    </source>
</evidence>
<evidence type="ECO:0000256" key="8">
    <source>
        <dbReference type="SAM" id="MobiDB-lite"/>
    </source>
</evidence>
<evidence type="ECO:0000259" key="11">
    <source>
        <dbReference type="Pfam" id="PF00622"/>
    </source>
</evidence>
<evidence type="ECO:0000313" key="12">
    <source>
        <dbReference type="EMBL" id="CAH3182734.1"/>
    </source>
</evidence>
<protein>
    <submittedName>
        <fullName evidence="12">Uncharacterized protein</fullName>
    </submittedName>
</protein>
<dbReference type="PANTHER" id="PTHR10117">
    <property type="entry name" value="TRANSIENT RECEPTOR POTENTIAL CHANNEL"/>
    <property type="match status" value="1"/>
</dbReference>
<dbReference type="SUPFAM" id="SSF49899">
    <property type="entry name" value="Concanavalin A-like lectins/glucanases"/>
    <property type="match status" value="1"/>
</dbReference>
<feature type="region of interest" description="Disordered" evidence="8">
    <location>
        <begin position="82"/>
        <end position="127"/>
    </location>
</feature>
<evidence type="ECO:0000256" key="5">
    <source>
        <dbReference type="ARBA" id="ARBA00023065"/>
    </source>
</evidence>
<feature type="domain" description="SPRY" evidence="11">
    <location>
        <begin position="507"/>
        <end position="622"/>
    </location>
</feature>
<keyword evidence="13" id="KW-1185">Reference proteome</keyword>
<evidence type="ECO:0000259" key="10">
    <source>
        <dbReference type="Pfam" id="PF00520"/>
    </source>
</evidence>
<dbReference type="InterPro" id="IPR013320">
    <property type="entry name" value="ConA-like_dom_sf"/>
</dbReference>
<evidence type="ECO:0000256" key="2">
    <source>
        <dbReference type="ARBA" id="ARBA00022448"/>
    </source>
</evidence>
<keyword evidence="5" id="KW-0406">Ion transport</keyword>
<accession>A0ABN8RUS7</accession>